<organism evidence="1">
    <name type="scientific">hydrothermal vent metagenome</name>
    <dbReference type="NCBI Taxonomy" id="652676"/>
    <lineage>
        <taxon>unclassified sequences</taxon>
        <taxon>metagenomes</taxon>
        <taxon>ecological metagenomes</taxon>
    </lineage>
</organism>
<name>A0A3B0WD59_9ZZZZ</name>
<reference evidence="1" key="1">
    <citation type="submission" date="2018-06" db="EMBL/GenBank/DDBJ databases">
        <authorList>
            <person name="Zhirakovskaya E."/>
        </authorList>
    </citation>
    <scope>NUCLEOTIDE SEQUENCE</scope>
</reference>
<proteinExistence type="predicted"/>
<dbReference type="PIRSF" id="PIRSF012318">
    <property type="entry name" value="UCP012318"/>
    <property type="match status" value="1"/>
</dbReference>
<dbReference type="SUPFAM" id="SSF47240">
    <property type="entry name" value="Ferritin-like"/>
    <property type="match status" value="1"/>
</dbReference>
<dbReference type="AlphaFoldDB" id="A0A3B0WD59"/>
<dbReference type="PANTHER" id="PTHR42782:SF4">
    <property type="entry name" value="DUF455 DOMAIN-CONTAINING PROTEIN"/>
    <property type="match status" value="1"/>
</dbReference>
<dbReference type="CDD" id="cd00657">
    <property type="entry name" value="Ferritin_like"/>
    <property type="match status" value="1"/>
</dbReference>
<accession>A0A3B0WD59</accession>
<dbReference type="InterPro" id="IPR009078">
    <property type="entry name" value="Ferritin-like_SF"/>
</dbReference>
<dbReference type="PANTHER" id="PTHR42782">
    <property type="entry name" value="SI:CH73-314G15.3"/>
    <property type="match status" value="1"/>
</dbReference>
<dbReference type="InterPro" id="IPR012347">
    <property type="entry name" value="Ferritin-like"/>
</dbReference>
<evidence type="ECO:0000313" key="1">
    <source>
        <dbReference type="EMBL" id="VAW53938.1"/>
    </source>
</evidence>
<dbReference type="Pfam" id="PF04305">
    <property type="entry name" value="DUF455"/>
    <property type="match status" value="1"/>
</dbReference>
<dbReference type="InterPro" id="IPR011197">
    <property type="entry name" value="UCP012318"/>
</dbReference>
<dbReference type="EMBL" id="UOFD01000068">
    <property type="protein sequence ID" value="VAW53938.1"/>
    <property type="molecule type" value="Genomic_DNA"/>
</dbReference>
<protein>
    <submittedName>
        <fullName evidence="1">FIG00005326: uncharacterized protein</fullName>
    </submittedName>
</protein>
<dbReference type="Gene3D" id="1.20.1260.10">
    <property type="match status" value="1"/>
</dbReference>
<gene>
    <name evidence="1" type="ORF">MNBD_GAMMA06-1558</name>
</gene>
<dbReference type="InterPro" id="IPR007402">
    <property type="entry name" value="DUF455"/>
</dbReference>
<sequence>MCFMKNCQSKNLFEQATDCLLEKNPEKKVAETLLLQKNFLKGKLVTDLMTDIQALPVPGRPNKPALVAPKDVPKRSFISLKGRLILVHAIAHIEFNAINLALDAVYRFQDMPAQYYSDWCRVAAEEAQHFTMLCNYLLSHGVSYGDFSAHNGLWEMAVKTDFDVLVRMALVPRVLEARGLDVTPNMIKKLQPTGDTQLIKILEKIFHDEIEHVKIGTFWYKTLCEERQLEPEKTFLQLIEKYMQGAKFGPFETEARVKAGFSHKEMQALLNRF</sequence>